<feature type="domain" description="Flagellar basal-body/hook protein C-terminal" evidence="5">
    <location>
        <begin position="194"/>
        <end position="236"/>
    </location>
</feature>
<reference evidence="7 8" key="1">
    <citation type="submission" date="2016-11" db="EMBL/GenBank/DDBJ databases">
        <authorList>
            <person name="Jaros S."/>
            <person name="Januszkiewicz K."/>
            <person name="Wedrychowicz H."/>
        </authorList>
    </citation>
    <scope>NUCLEOTIDE SEQUENCE [LARGE SCALE GENOMIC DNA]</scope>
    <source>
        <strain evidence="7 8">DSM 5091</strain>
    </source>
</reference>
<dbReference type="NCBIfam" id="TIGR03506">
    <property type="entry name" value="FlgEFG_subfam"/>
    <property type="match status" value="1"/>
</dbReference>
<evidence type="ECO:0000259" key="6">
    <source>
        <dbReference type="Pfam" id="PF22692"/>
    </source>
</evidence>
<keyword evidence="8" id="KW-1185">Reference proteome</keyword>
<sequence>MGSGKYGAISGLIGRMQMMDNISEHLAAVRTTAYKKGKMTFEAKLGEAASGMATKGINYSRTTKEEIDFTPGETGYTGKPLHLAIINDGFFQVLRENGEMGYTRNGGFQMNTLGEMVTSEGLQVLSVEEEPIILPHPDVNINLDGSIYHGDQFVAQIGLYQFEDKSILMRAPNGLFIPKDNTEPELHLEPEMLQKNLESSNVDMMRTMVRMTSNLRTFEATQKVLRIYSDMGAKAAEIGQVQ</sequence>
<accession>A0A1M6MBS4</accession>
<gene>
    <name evidence="7" type="ORF">SAMN02745165_03228</name>
</gene>
<dbReference type="InterPro" id="IPR053967">
    <property type="entry name" value="LlgE_F_G-like_D1"/>
</dbReference>
<dbReference type="PANTHER" id="PTHR30435">
    <property type="entry name" value="FLAGELLAR PROTEIN"/>
    <property type="match status" value="1"/>
</dbReference>
<dbReference type="PANTHER" id="PTHR30435:SF19">
    <property type="entry name" value="FLAGELLAR BASAL-BODY ROD PROTEIN FLGG"/>
    <property type="match status" value="1"/>
</dbReference>
<keyword evidence="7" id="KW-0282">Flagellum</keyword>
<evidence type="ECO:0000256" key="4">
    <source>
        <dbReference type="RuleBase" id="RU362116"/>
    </source>
</evidence>
<dbReference type="RefSeq" id="WP_072909765.1">
    <property type="nucleotide sequence ID" value="NZ_FQZT01000017.1"/>
</dbReference>
<evidence type="ECO:0000256" key="2">
    <source>
        <dbReference type="ARBA" id="ARBA00009677"/>
    </source>
</evidence>
<comment type="similarity">
    <text evidence="2 4">Belongs to the flagella basal body rod proteins family.</text>
</comment>
<dbReference type="OrthoDB" id="9804559at2"/>
<dbReference type="InterPro" id="IPR037925">
    <property type="entry name" value="FlgE/F/G-like"/>
</dbReference>
<dbReference type="Proteomes" id="UP000184171">
    <property type="component" value="Unassembled WGS sequence"/>
</dbReference>
<dbReference type="Pfam" id="PF06429">
    <property type="entry name" value="Flg_bbr_C"/>
    <property type="match status" value="1"/>
</dbReference>
<dbReference type="AlphaFoldDB" id="A0A1M6MBS4"/>
<dbReference type="GO" id="GO:0071978">
    <property type="term" value="P:bacterial-type flagellum-dependent swarming motility"/>
    <property type="evidence" value="ECO:0007669"/>
    <property type="project" value="TreeGrafter"/>
</dbReference>
<name>A0A1M6MBS4_MALRU</name>
<dbReference type="Pfam" id="PF22692">
    <property type="entry name" value="LlgE_F_G_D1"/>
    <property type="match status" value="1"/>
</dbReference>
<dbReference type="InterPro" id="IPR010930">
    <property type="entry name" value="Flg_bb/hook_C_dom"/>
</dbReference>
<evidence type="ECO:0000313" key="8">
    <source>
        <dbReference type="Proteomes" id="UP000184171"/>
    </source>
</evidence>
<evidence type="ECO:0000256" key="3">
    <source>
        <dbReference type="ARBA" id="ARBA00023143"/>
    </source>
</evidence>
<evidence type="ECO:0000259" key="5">
    <source>
        <dbReference type="Pfam" id="PF06429"/>
    </source>
</evidence>
<feature type="domain" description="Flagellar hook protein FlgE/F/G-like D1" evidence="6">
    <location>
        <begin position="84"/>
        <end position="147"/>
    </location>
</feature>
<dbReference type="GO" id="GO:0009425">
    <property type="term" value="C:bacterial-type flagellum basal body"/>
    <property type="evidence" value="ECO:0007669"/>
    <property type="project" value="UniProtKB-SubCell"/>
</dbReference>
<proteinExistence type="inferred from homology"/>
<dbReference type="EMBL" id="FQZT01000017">
    <property type="protein sequence ID" value="SHJ80723.1"/>
    <property type="molecule type" value="Genomic_DNA"/>
</dbReference>
<dbReference type="SUPFAM" id="SSF117143">
    <property type="entry name" value="Flagellar hook protein flgE"/>
    <property type="match status" value="1"/>
</dbReference>
<keyword evidence="3 4" id="KW-0975">Bacterial flagellum</keyword>
<evidence type="ECO:0000313" key="7">
    <source>
        <dbReference type="EMBL" id="SHJ80723.1"/>
    </source>
</evidence>
<organism evidence="7 8">
    <name type="scientific">Malonomonas rubra DSM 5091</name>
    <dbReference type="NCBI Taxonomy" id="1122189"/>
    <lineage>
        <taxon>Bacteria</taxon>
        <taxon>Pseudomonadati</taxon>
        <taxon>Thermodesulfobacteriota</taxon>
        <taxon>Desulfuromonadia</taxon>
        <taxon>Desulfuromonadales</taxon>
        <taxon>Geopsychrobacteraceae</taxon>
        <taxon>Malonomonas</taxon>
    </lineage>
</organism>
<protein>
    <submittedName>
        <fullName evidence="7">Flagellar basal-body rod protein FlgG</fullName>
    </submittedName>
</protein>
<keyword evidence="7" id="KW-0969">Cilium</keyword>
<evidence type="ECO:0000256" key="1">
    <source>
        <dbReference type="ARBA" id="ARBA00004117"/>
    </source>
</evidence>
<keyword evidence="7" id="KW-0966">Cell projection</keyword>
<dbReference type="InterPro" id="IPR020013">
    <property type="entry name" value="Flagellar_FlgE/F/G"/>
</dbReference>
<dbReference type="STRING" id="1122189.SAMN02745165_03228"/>
<comment type="subcellular location">
    <subcellularLocation>
        <location evidence="1 4">Bacterial flagellum basal body</location>
    </subcellularLocation>
</comment>